<dbReference type="HOGENOM" id="CLU_010194_2_9_1"/>
<keyword evidence="3" id="KW-0560">Oxidoreductase</keyword>
<dbReference type="FunCoup" id="F0X820">
    <property type="interactions" value="209"/>
</dbReference>
<dbReference type="InterPro" id="IPR036291">
    <property type="entry name" value="NAD(P)-bd_dom_sf"/>
</dbReference>
<dbReference type="GO" id="GO:0004806">
    <property type="term" value="F:triacylglycerol lipase activity"/>
    <property type="evidence" value="ECO:0007669"/>
    <property type="project" value="TreeGrafter"/>
</dbReference>
<dbReference type="PRINTS" id="PR00081">
    <property type="entry name" value="GDHRDH"/>
</dbReference>
<name>F0X820_GROCL</name>
<dbReference type="PRINTS" id="PR00080">
    <property type="entry name" value="SDRFAMILY"/>
</dbReference>
<dbReference type="RefSeq" id="XP_014174748.1">
    <property type="nucleotide sequence ID" value="XM_014319273.1"/>
</dbReference>
<dbReference type="GO" id="GO:0005783">
    <property type="term" value="C:endoplasmic reticulum"/>
    <property type="evidence" value="ECO:0007669"/>
    <property type="project" value="TreeGrafter"/>
</dbReference>
<evidence type="ECO:0000256" key="3">
    <source>
        <dbReference type="ARBA" id="ARBA00023002"/>
    </source>
</evidence>
<dbReference type="OrthoDB" id="2102561at2759"/>
<keyword evidence="6" id="KW-1185">Reference proteome</keyword>
<gene>
    <name evidence="5" type="ORF">CMQ_3335</name>
</gene>
<evidence type="ECO:0000313" key="5">
    <source>
        <dbReference type="EMBL" id="EFX05266.1"/>
    </source>
</evidence>
<dbReference type="EMBL" id="GL629735">
    <property type="protein sequence ID" value="EFX05266.1"/>
    <property type="molecule type" value="Genomic_DNA"/>
</dbReference>
<evidence type="ECO:0000256" key="4">
    <source>
        <dbReference type="RuleBase" id="RU000363"/>
    </source>
</evidence>
<dbReference type="GO" id="GO:0005811">
    <property type="term" value="C:lipid droplet"/>
    <property type="evidence" value="ECO:0007669"/>
    <property type="project" value="TreeGrafter"/>
</dbReference>
<dbReference type="GO" id="GO:0000140">
    <property type="term" value="F:acylglycerone-phosphate reductase (NADP+) activity"/>
    <property type="evidence" value="ECO:0007669"/>
    <property type="project" value="TreeGrafter"/>
</dbReference>
<dbReference type="SUPFAM" id="SSF51735">
    <property type="entry name" value="NAD(P)-binding Rossmann-fold domains"/>
    <property type="match status" value="1"/>
</dbReference>
<sequence>MAASPRPGLFVIASARRLEVLEGLAAKGIATVELDVTNKESIVRCREEVSKITSGRLDILVNNAGRTHVEAATDLDMDEVRATFETNVFSVMAMCQAFVQLLIEARGLIINIASIASIAPYAFASAYSASKGAVIAYSRTLRLELRPFGVRVTVGMIGTVRSNIASKPRSLPADSLYLPIADVFEQRQTFSQTNKTMETSEFARHLVAAALRPEAPLFLRSWFGRPDWFWCGGMATVAWLGTVLGEWVVDASCWRLFRLWKLKEIVDQKLKKA</sequence>
<keyword evidence="2" id="KW-0521">NADP</keyword>
<reference evidence="5 6" key="1">
    <citation type="journal article" date="2011" name="Proc. Natl. Acad. Sci. U.S.A.">
        <title>Genome and transcriptome analyses of the mountain pine beetle-fungal symbiont Grosmannia clavigera, a lodgepole pine pathogen.</title>
        <authorList>
            <person name="DiGuistini S."/>
            <person name="Wang Y."/>
            <person name="Liao N.Y."/>
            <person name="Taylor G."/>
            <person name="Tanguay P."/>
            <person name="Feau N."/>
            <person name="Henrissat B."/>
            <person name="Chan S.K."/>
            <person name="Hesse-Orce U."/>
            <person name="Alamouti S.M."/>
            <person name="Tsui C.K.M."/>
            <person name="Docking R.T."/>
            <person name="Levasseur A."/>
            <person name="Haridas S."/>
            <person name="Robertson G."/>
            <person name="Birol I."/>
            <person name="Holt R.A."/>
            <person name="Marra M.A."/>
            <person name="Hamelin R.C."/>
            <person name="Hirst M."/>
            <person name="Jones S.J.M."/>
            <person name="Bohlmann J."/>
            <person name="Breuil C."/>
        </authorList>
    </citation>
    <scope>NUCLEOTIDE SEQUENCE [LARGE SCALE GENOMIC DNA]</scope>
    <source>
        <strain evidence="6">kw1407 / UAMH 11150</strain>
    </source>
</reference>
<evidence type="ECO:0000256" key="1">
    <source>
        <dbReference type="ARBA" id="ARBA00006484"/>
    </source>
</evidence>
<dbReference type="Gene3D" id="3.40.50.720">
    <property type="entry name" value="NAD(P)-binding Rossmann-like Domain"/>
    <property type="match status" value="1"/>
</dbReference>
<dbReference type="Pfam" id="PF00106">
    <property type="entry name" value="adh_short"/>
    <property type="match status" value="1"/>
</dbReference>
<dbReference type="GO" id="GO:0006654">
    <property type="term" value="P:phosphatidic acid biosynthetic process"/>
    <property type="evidence" value="ECO:0007669"/>
    <property type="project" value="TreeGrafter"/>
</dbReference>
<dbReference type="GO" id="GO:0019433">
    <property type="term" value="P:triglyceride catabolic process"/>
    <property type="evidence" value="ECO:0007669"/>
    <property type="project" value="TreeGrafter"/>
</dbReference>
<dbReference type="InParanoid" id="F0X820"/>
<dbReference type="InterPro" id="IPR020904">
    <property type="entry name" value="Sc_DH/Rdtase_CS"/>
</dbReference>
<evidence type="ECO:0000313" key="6">
    <source>
        <dbReference type="Proteomes" id="UP000007796"/>
    </source>
</evidence>
<protein>
    <submittedName>
        <fullName evidence="5">Short chain dehydrogenase reductase</fullName>
    </submittedName>
</protein>
<dbReference type="PROSITE" id="PS00061">
    <property type="entry name" value="ADH_SHORT"/>
    <property type="match status" value="1"/>
</dbReference>
<dbReference type="PANTHER" id="PTHR44169:SF6">
    <property type="entry name" value="NADPH-DEPENDENT 1-ACYLDIHYDROXYACETONE PHOSPHATE REDUCTASE"/>
    <property type="match status" value="1"/>
</dbReference>
<dbReference type="eggNOG" id="KOG1209">
    <property type="taxonomic scope" value="Eukaryota"/>
</dbReference>
<dbReference type="STRING" id="655863.F0X820"/>
<proteinExistence type="inferred from homology"/>
<comment type="similarity">
    <text evidence="1 4">Belongs to the short-chain dehydrogenases/reductases (SDR) family.</text>
</comment>
<dbReference type="AlphaFoldDB" id="F0X820"/>
<organism evidence="6">
    <name type="scientific">Grosmannia clavigera (strain kw1407 / UAMH 11150)</name>
    <name type="common">Blue stain fungus</name>
    <name type="synonym">Graphiocladiella clavigera</name>
    <dbReference type="NCBI Taxonomy" id="655863"/>
    <lineage>
        <taxon>Eukaryota</taxon>
        <taxon>Fungi</taxon>
        <taxon>Dikarya</taxon>
        <taxon>Ascomycota</taxon>
        <taxon>Pezizomycotina</taxon>
        <taxon>Sordariomycetes</taxon>
        <taxon>Sordariomycetidae</taxon>
        <taxon>Ophiostomatales</taxon>
        <taxon>Ophiostomataceae</taxon>
        <taxon>Leptographium</taxon>
    </lineage>
</organism>
<dbReference type="InterPro" id="IPR002347">
    <property type="entry name" value="SDR_fam"/>
</dbReference>
<dbReference type="GeneID" id="25976424"/>
<dbReference type="Proteomes" id="UP000007796">
    <property type="component" value="Unassembled WGS sequence"/>
</dbReference>
<accession>F0X820</accession>
<evidence type="ECO:0000256" key="2">
    <source>
        <dbReference type="ARBA" id="ARBA00022857"/>
    </source>
</evidence>
<dbReference type="PANTHER" id="PTHR44169">
    <property type="entry name" value="NADPH-DEPENDENT 1-ACYLDIHYDROXYACETONE PHOSPHATE REDUCTASE"/>
    <property type="match status" value="1"/>
</dbReference>